<organism evidence="5 6">
    <name type="scientific">Mixta hanseatica</name>
    <dbReference type="NCBI Taxonomy" id="2872648"/>
    <lineage>
        <taxon>Bacteria</taxon>
        <taxon>Pseudomonadati</taxon>
        <taxon>Pseudomonadota</taxon>
        <taxon>Gammaproteobacteria</taxon>
        <taxon>Enterobacterales</taxon>
        <taxon>Erwiniaceae</taxon>
        <taxon>Mixta</taxon>
    </lineage>
</organism>
<dbReference type="PRINTS" id="PR00032">
    <property type="entry name" value="HTHARAC"/>
</dbReference>
<keyword evidence="1" id="KW-0805">Transcription regulation</keyword>
<evidence type="ECO:0000259" key="4">
    <source>
        <dbReference type="PROSITE" id="PS01124"/>
    </source>
</evidence>
<dbReference type="RefSeq" id="WP_249891998.1">
    <property type="nucleotide sequence ID" value="NZ_CP082904.1"/>
</dbReference>
<gene>
    <name evidence="5" type="ORF">K6958_15755</name>
</gene>
<keyword evidence="6" id="KW-1185">Reference proteome</keyword>
<dbReference type="EMBL" id="CP082904">
    <property type="protein sequence ID" value="UQY43324.1"/>
    <property type="molecule type" value="Genomic_DNA"/>
</dbReference>
<proteinExistence type="predicted"/>
<dbReference type="SMART" id="SM00342">
    <property type="entry name" value="HTH_ARAC"/>
    <property type="match status" value="1"/>
</dbReference>
<dbReference type="Gene3D" id="1.10.10.60">
    <property type="entry name" value="Homeodomain-like"/>
    <property type="match status" value="2"/>
</dbReference>
<evidence type="ECO:0000256" key="2">
    <source>
        <dbReference type="ARBA" id="ARBA00023125"/>
    </source>
</evidence>
<dbReference type="PROSITE" id="PS01124">
    <property type="entry name" value="HTH_ARAC_FAMILY_2"/>
    <property type="match status" value="1"/>
</dbReference>
<dbReference type="Pfam" id="PF12852">
    <property type="entry name" value="Cupin_6"/>
    <property type="match status" value="1"/>
</dbReference>
<evidence type="ECO:0000313" key="6">
    <source>
        <dbReference type="Proteomes" id="UP001056635"/>
    </source>
</evidence>
<evidence type="ECO:0000256" key="3">
    <source>
        <dbReference type="ARBA" id="ARBA00023163"/>
    </source>
</evidence>
<dbReference type="InterPro" id="IPR020449">
    <property type="entry name" value="Tscrpt_reg_AraC-type_HTH"/>
</dbReference>
<evidence type="ECO:0000313" key="5">
    <source>
        <dbReference type="EMBL" id="UQY43324.1"/>
    </source>
</evidence>
<dbReference type="InterPro" id="IPR009057">
    <property type="entry name" value="Homeodomain-like_sf"/>
</dbReference>
<dbReference type="PANTHER" id="PTHR46796">
    <property type="entry name" value="HTH-TYPE TRANSCRIPTIONAL ACTIVATOR RHAS-RELATED"/>
    <property type="match status" value="1"/>
</dbReference>
<dbReference type="PANTHER" id="PTHR46796:SF7">
    <property type="entry name" value="ARAC FAMILY TRANSCRIPTIONAL REGULATOR"/>
    <property type="match status" value="1"/>
</dbReference>
<protein>
    <submittedName>
        <fullName evidence="5">AraC family transcriptional regulator</fullName>
    </submittedName>
</protein>
<dbReference type="Proteomes" id="UP001056635">
    <property type="component" value="Chromosome"/>
</dbReference>
<name>A0ABY4RAC8_9GAMM</name>
<dbReference type="InterPro" id="IPR050204">
    <property type="entry name" value="AraC_XylS_family_regulators"/>
</dbReference>
<dbReference type="InterPro" id="IPR018060">
    <property type="entry name" value="HTH_AraC"/>
</dbReference>
<accession>A0ABY4RAC8</accession>
<reference evidence="5" key="1">
    <citation type="submission" date="2021-09" db="EMBL/GenBank/DDBJ databases">
        <title>First case of bloodstream infection caused by Mixta hanseatica sp. nov., a member of the Erwiniaceae family.</title>
        <authorList>
            <person name="Both A."/>
            <person name="Huang J."/>
            <person name="Wenzel P."/>
            <person name="Aepfelbacher M."/>
            <person name="Rohde H."/>
            <person name="Christner M."/>
            <person name="Hentschke M."/>
        </authorList>
    </citation>
    <scope>NUCLEOTIDE SEQUENCE</scope>
    <source>
        <strain evidence="5">X22927</strain>
    </source>
</reference>
<dbReference type="Pfam" id="PF12833">
    <property type="entry name" value="HTH_18"/>
    <property type="match status" value="1"/>
</dbReference>
<sequence>MDPLSHLLLLHNPQGSIDKNCVLSGEWQLPHRAGHLCAVRWHMVAGGPVMLDMPGTAKVELPSGSVVFLPQNNAHRIYQQHAQPTQLVCGLLQLPASAHAFLTALPEILMLTPTIESPEARWLAATLPLLTQSNTVSAPGDEALRSHQISAMFTLAVRNGLSVTLQNKSLLTLALHPRIGALVAQLCAEPDRQWTVAEMAQSVFMSRASFAQLFRQLSATTPLAALTSIRLQLAAQQLEREPVPVINIALAVGYASESSFHKAFMREFGCTPGEYRRRVEVLAKDDTARFRA</sequence>
<evidence type="ECO:0000256" key="1">
    <source>
        <dbReference type="ARBA" id="ARBA00023015"/>
    </source>
</evidence>
<dbReference type="SUPFAM" id="SSF46689">
    <property type="entry name" value="Homeodomain-like"/>
    <property type="match status" value="1"/>
</dbReference>
<feature type="domain" description="HTH araC/xylS-type" evidence="4">
    <location>
        <begin position="180"/>
        <end position="278"/>
    </location>
</feature>
<dbReference type="InterPro" id="IPR032783">
    <property type="entry name" value="AraC_lig"/>
</dbReference>
<keyword evidence="3" id="KW-0804">Transcription</keyword>
<keyword evidence="2" id="KW-0238">DNA-binding</keyword>